<comment type="similarity">
    <text evidence="1">Belongs to the DinB family.</text>
</comment>
<protein>
    <submittedName>
        <fullName evidence="3">DinB family protein</fullName>
    </submittedName>
</protein>
<keyword evidence="2" id="KW-0479">Metal-binding</keyword>
<gene>
    <name evidence="3" type="ORF">ACFPOG_26735</name>
</gene>
<dbReference type="InterPro" id="IPR034660">
    <property type="entry name" value="DinB/YfiT-like"/>
</dbReference>
<comment type="caution">
    <text evidence="3">The sequence shown here is derived from an EMBL/GenBank/DDBJ whole genome shotgun (WGS) entry which is preliminary data.</text>
</comment>
<proteinExistence type="inferred from homology"/>
<dbReference type="InterPro" id="IPR007837">
    <property type="entry name" value="DinB"/>
</dbReference>
<dbReference type="Pfam" id="PF05163">
    <property type="entry name" value="DinB"/>
    <property type="match status" value="1"/>
</dbReference>
<sequence>MSNIEAYVQQWLSHRKVVHQMLEEVNSEQLQFKPWENGMSFSQLVQHITNAMGMFATTVKNGTYTPGAKSQEFRSVAELQAKVAADTEQTEAILRSLTAEDLERPIEFFGHTLPGSVLLQNAKDHEIHHKGQLFIYLRLLGIEKVPFFVSRG</sequence>
<dbReference type="Proteomes" id="UP001596044">
    <property type="component" value="Unassembled WGS sequence"/>
</dbReference>
<dbReference type="Gene3D" id="1.20.120.450">
    <property type="entry name" value="dinb family like domain"/>
    <property type="match status" value="1"/>
</dbReference>
<dbReference type="EMBL" id="JBHSMJ010000040">
    <property type="protein sequence ID" value="MFC5451802.1"/>
    <property type="molecule type" value="Genomic_DNA"/>
</dbReference>
<evidence type="ECO:0000256" key="1">
    <source>
        <dbReference type="ARBA" id="ARBA00008635"/>
    </source>
</evidence>
<evidence type="ECO:0000313" key="4">
    <source>
        <dbReference type="Proteomes" id="UP001596044"/>
    </source>
</evidence>
<reference evidence="4" key="1">
    <citation type="journal article" date="2019" name="Int. J. Syst. Evol. Microbiol.">
        <title>The Global Catalogue of Microorganisms (GCM) 10K type strain sequencing project: providing services to taxonomists for standard genome sequencing and annotation.</title>
        <authorList>
            <consortium name="The Broad Institute Genomics Platform"/>
            <consortium name="The Broad Institute Genome Sequencing Center for Infectious Disease"/>
            <person name="Wu L."/>
            <person name="Ma J."/>
        </authorList>
    </citation>
    <scope>NUCLEOTIDE SEQUENCE [LARGE SCALE GENOMIC DNA]</scope>
    <source>
        <strain evidence="4">KACC 11904</strain>
    </source>
</reference>
<name>A0ABW0KGB8_9BACL</name>
<dbReference type="SUPFAM" id="SSF109854">
    <property type="entry name" value="DinB/YfiT-like putative metalloenzymes"/>
    <property type="match status" value="1"/>
</dbReference>
<evidence type="ECO:0000313" key="3">
    <source>
        <dbReference type="EMBL" id="MFC5451802.1"/>
    </source>
</evidence>
<organism evidence="3 4">
    <name type="scientific">Paenibacillus aestuarii</name>
    <dbReference type="NCBI Taxonomy" id="516965"/>
    <lineage>
        <taxon>Bacteria</taxon>
        <taxon>Bacillati</taxon>
        <taxon>Bacillota</taxon>
        <taxon>Bacilli</taxon>
        <taxon>Bacillales</taxon>
        <taxon>Paenibacillaceae</taxon>
        <taxon>Paenibacillus</taxon>
    </lineage>
</organism>
<dbReference type="RefSeq" id="WP_270879991.1">
    <property type="nucleotide sequence ID" value="NZ_JAQFVF010000027.1"/>
</dbReference>
<keyword evidence="4" id="KW-1185">Reference proteome</keyword>
<accession>A0ABW0KGB8</accession>
<evidence type="ECO:0000256" key="2">
    <source>
        <dbReference type="ARBA" id="ARBA00022723"/>
    </source>
</evidence>